<reference evidence="1 2" key="1">
    <citation type="submission" date="2016-10" db="EMBL/GenBank/DDBJ databases">
        <authorList>
            <person name="Varghese N."/>
            <person name="Submissions S."/>
        </authorList>
    </citation>
    <scope>NUCLEOTIDE SEQUENCE [LARGE SCALE GENOMIC DNA]</scope>
    <source>
        <strain evidence="1 2">LMG 22274</strain>
    </source>
</reference>
<gene>
    <name evidence="1" type="ORF">SAMN05216550_10767</name>
</gene>
<comment type="caution">
    <text evidence="1">The sequence shown here is derived from an EMBL/GenBank/DDBJ whole genome shotgun (WGS) entry which is preliminary data.</text>
</comment>
<sequence length="108" mass="12194">MPNLTFHIRADRMPSDAQLGELSRDCVELCTEKLEVEIGNVHVIYSAVRNGYGQPVFAEIQYRLNAFRTAAVMDRFMESLDGAITRRTGLKARIRCFGYAASTIHARN</sequence>
<dbReference type="EMBL" id="FNZM01000007">
    <property type="protein sequence ID" value="SEJ66669.1"/>
    <property type="molecule type" value="Genomic_DNA"/>
</dbReference>
<accession>A0AAQ1JU44</accession>
<dbReference type="Proteomes" id="UP000183529">
    <property type="component" value="Unassembled WGS sequence"/>
</dbReference>
<dbReference type="AlphaFoldDB" id="A0AAQ1JU44"/>
<organism evidence="1 2">
    <name type="scientific">Paraburkholderia tropica</name>
    <dbReference type="NCBI Taxonomy" id="92647"/>
    <lineage>
        <taxon>Bacteria</taxon>
        <taxon>Pseudomonadati</taxon>
        <taxon>Pseudomonadota</taxon>
        <taxon>Betaproteobacteria</taxon>
        <taxon>Burkholderiales</taxon>
        <taxon>Burkholderiaceae</taxon>
        <taxon>Paraburkholderia</taxon>
    </lineage>
</organism>
<proteinExistence type="predicted"/>
<protein>
    <submittedName>
        <fullName evidence="1">Uncharacterized protein</fullName>
    </submittedName>
</protein>
<name>A0AAQ1JU44_9BURK</name>
<evidence type="ECO:0000313" key="2">
    <source>
        <dbReference type="Proteomes" id="UP000183529"/>
    </source>
</evidence>
<evidence type="ECO:0000313" key="1">
    <source>
        <dbReference type="EMBL" id="SEJ66669.1"/>
    </source>
</evidence>